<dbReference type="OrthoDB" id="6029at2759"/>
<keyword evidence="4" id="KW-0001">2Fe-2S</keyword>
<dbReference type="RefSeq" id="XP_020118510.1">
    <property type="nucleotide sequence ID" value="XM_020268496.1"/>
</dbReference>
<dbReference type="GO" id="GO:0005737">
    <property type="term" value="C:cytoplasm"/>
    <property type="evidence" value="ECO:0007669"/>
    <property type="project" value="TreeGrafter"/>
</dbReference>
<evidence type="ECO:0000256" key="5">
    <source>
        <dbReference type="ARBA" id="ARBA00022723"/>
    </source>
</evidence>
<dbReference type="GO" id="GO:0016651">
    <property type="term" value="F:oxidoreductase activity, acting on NAD(P)H"/>
    <property type="evidence" value="ECO:0007669"/>
    <property type="project" value="TreeGrafter"/>
</dbReference>
<dbReference type="Gene3D" id="2.102.10.10">
    <property type="entry name" value="Rieske [2Fe-2S] iron-sulphur domain"/>
    <property type="match status" value="1"/>
</dbReference>
<dbReference type="GO" id="GO:0046872">
    <property type="term" value="F:metal ion binding"/>
    <property type="evidence" value="ECO:0007669"/>
    <property type="project" value="UniProtKB-KW"/>
</dbReference>
<dbReference type="SUPFAM" id="SSF50022">
    <property type="entry name" value="ISP domain"/>
    <property type="match status" value="1"/>
</dbReference>
<dbReference type="Gene3D" id="3.30.390.30">
    <property type="match status" value="1"/>
</dbReference>
<dbReference type="SUPFAM" id="SSF55424">
    <property type="entry name" value="FAD/NAD-linked reductases, dimerisation (C-terminal) domain"/>
    <property type="match status" value="1"/>
</dbReference>
<keyword evidence="8" id="KW-0408">Iron</keyword>
<organism evidence="11 12">
    <name type="scientific">Talaromyces atroroseus</name>
    <dbReference type="NCBI Taxonomy" id="1441469"/>
    <lineage>
        <taxon>Eukaryota</taxon>
        <taxon>Fungi</taxon>
        <taxon>Dikarya</taxon>
        <taxon>Ascomycota</taxon>
        <taxon>Pezizomycotina</taxon>
        <taxon>Eurotiomycetes</taxon>
        <taxon>Eurotiomycetidae</taxon>
        <taxon>Eurotiales</taxon>
        <taxon>Trichocomaceae</taxon>
        <taxon>Talaromyces</taxon>
        <taxon>Talaromyces sect. Trachyspermi</taxon>
    </lineage>
</organism>
<dbReference type="Pfam" id="PF14759">
    <property type="entry name" value="Reductase_C"/>
    <property type="match status" value="1"/>
</dbReference>
<gene>
    <name evidence="11" type="ORF">UA08_06199</name>
</gene>
<accession>A0A225AS28</accession>
<dbReference type="STRING" id="1441469.A0A225AS28"/>
<dbReference type="EMBL" id="LFMY01000009">
    <property type="protein sequence ID" value="OKL58389.1"/>
    <property type="molecule type" value="Genomic_DNA"/>
</dbReference>
<dbReference type="PRINTS" id="PR00411">
    <property type="entry name" value="PNDRDTASEI"/>
</dbReference>
<comment type="cofactor">
    <cofactor evidence="1">
        <name>FAD</name>
        <dbReference type="ChEBI" id="CHEBI:57692"/>
    </cofactor>
</comment>
<dbReference type="PANTHER" id="PTHR43557:SF2">
    <property type="entry name" value="RIESKE DOMAIN-CONTAINING PROTEIN-RELATED"/>
    <property type="match status" value="1"/>
</dbReference>
<dbReference type="Pfam" id="PF07992">
    <property type="entry name" value="Pyr_redox_2"/>
    <property type="match status" value="1"/>
</dbReference>
<evidence type="ECO:0000313" key="12">
    <source>
        <dbReference type="Proteomes" id="UP000214365"/>
    </source>
</evidence>
<evidence type="ECO:0000256" key="1">
    <source>
        <dbReference type="ARBA" id="ARBA00001974"/>
    </source>
</evidence>
<keyword evidence="6" id="KW-0274">FAD</keyword>
<evidence type="ECO:0000259" key="10">
    <source>
        <dbReference type="PROSITE" id="PS51296"/>
    </source>
</evidence>
<dbReference type="InterPro" id="IPR016156">
    <property type="entry name" value="FAD/NAD-linked_Rdtase_dimer_sf"/>
</dbReference>
<keyword evidence="12" id="KW-1185">Reference proteome</keyword>
<evidence type="ECO:0000256" key="9">
    <source>
        <dbReference type="ARBA" id="ARBA00023014"/>
    </source>
</evidence>
<dbReference type="Gene3D" id="3.50.50.60">
    <property type="entry name" value="FAD/NAD(P)-binding domain"/>
    <property type="match status" value="2"/>
</dbReference>
<keyword evidence="5" id="KW-0479">Metal-binding</keyword>
<proteinExistence type="inferred from homology"/>
<dbReference type="InterPro" id="IPR023753">
    <property type="entry name" value="FAD/NAD-binding_dom"/>
</dbReference>
<dbReference type="PROSITE" id="PS51296">
    <property type="entry name" value="RIESKE"/>
    <property type="match status" value="1"/>
</dbReference>
<dbReference type="InterPro" id="IPR017941">
    <property type="entry name" value="Rieske_2Fe-2S"/>
</dbReference>
<comment type="caution">
    <text evidence="11">The sequence shown here is derived from an EMBL/GenBank/DDBJ whole genome shotgun (WGS) entry which is preliminary data.</text>
</comment>
<dbReference type="InterPro" id="IPR036922">
    <property type="entry name" value="Rieske_2Fe-2S_sf"/>
</dbReference>
<keyword evidence="7" id="KW-0560">Oxidoreductase</keyword>
<dbReference type="PANTHER" id="PTHR43557">
    <property type="entry name" value="APOPTOSIS-INDUCING FACTOR 1"/>
    <property type="match status" value="1"/>
</dbReference>
<dbReference type="SUPFAM" id="SSF51905">
    <property type="entry name" value="FAD/NAD(P)-binding domain"/>
    <property type="match status" value="2"/>
</dbReference>
<dbReference type="PRINTS" id="PR00368">
    <property type="entry name" value="FADPNR"/>
</dbReference>
<comment type="similarity">
    <text evidence="2">Belongs to the FAD-dependent oxidoreductase family.</text>
</comment>
<evidence type="ECO:0000256" key="3">
    <source>
        <dbReference type="ARBA" id="ARBA00022630"/>
    </source>
</evidence>
<dbReference type="InterPro" id="IPR036188">
    <property type="entry name" value="FAD/NAD-bd_sf"/>
</dbReference>
<sequence length="584" mass="62156">MATEYKLKDLTSLHDIPHLEKVEAEVEGIPDGKVLVVRVNDAFHAISPRCTHYGAPLKLGVVAPDGRITCPWHGACFTVATGEIEDAPAPNRLHRFEVYEKEGGVYIKADESAIKAGQRDPNLKCVATTPEKVVVVGGGSGSFGLVQTLRELNFQGSITLLTREPNLPLDRTKLSKALIPDASKLEIRPASWYENAGIDIVHDDVTAVDFPSKSVATKSGKTYPYTRLVLATGGVPRTLPLDGFKDLGNIFLLRFVTDVQNILSALGEGEEDKKKKVVIIGSSFIGLEIGNAIASKGHDVSIVGMEKAPLERVLGEQVGKIIQSNLEKAGIKFYLNASVEKATPSSSDAAKVGAVHLKDGDGSVVLPADVVVLGIGVRPATDFLQNNPLIKLLKDGSLRTNENFAVIPAGAGAAGAEPGTLTGLDDVYAIGDIATYPYHGPGAPAAAGKDAGAGIPVRIEHWNVAQNAGRGVAQTIVNTVNGKKTRHHKAFVPIFWSALGQQLRYCGSTVAGWDALVLKGEPEKAKFAAFYCKGETVVAVATMGMDPIMTKSAELMRRGNMPSKSEVEGDVDLLKRDVKKEVVI</sequence>
<dbReference type="AlphaFoldDB" id="A0A225AS28"/>
<dbReference type="GeneID" id="31005955"/>
<keyword evidence="3" id="KW-0285">Flavoprotein</keyword>
<reference evidence="11 12" key="1">
    <citation type="submission" date="2015-06" db="EMBL/GenBank/DDBJ databases">
        <title>Talaromyces atroroseus IBT 11181 draft genome.</title>
        <authorList>
            <person name="Rasmussen K.B."/>
            <person name="Rasmussen S."/>
            <person name="Petersen B."/>
            <person name="Sicheritz-Ponten T."/>
            <person name="Mortensen U.H."/>
            <person name="Thrane U."/>
        </authorList>
    </citation>
    <scope>NUCLEOTIDE SEQUENCE [LARGE SCALE GENOMIC DNA]</scope>
    <source>
        <strain evidence="11 12">IBT 11181</strain>
    </source>
</reference>
<protein>
    <recommendedName>
        <fullName evidence="10">Rieske domain-containing protein</fullName>
    </recommendedName>
</protein>
<evidence type="ECO:0000313" key="11">
    <source>
        <dbReference type="EMBL" id="OKL58389.1"/>
    </source>
</evidence>
<evidence type="ECO:0000256" key="7">
    <source>
        <dbReference type="ARBA" id="ARBA00023002"/>
    </source>
</evidence>
<dbReference type="InterPro" id="IPR028202">
    <property type="entry name" value="Reductase_C"/>
</dbReference>
<keyword evidence="9" id="KW-0411">Iron-sulfur</keyword>
<dbReference type="InterPro" id="IPR050446">
    <property type="entry name" value="FAD-oxidoreductase/Apoptosis"/>
</dbReference>
<dbReference type="Proteomes" id="UP000214365">
    <property type="component" value="Unassembled WGS sequence"/>
</dbReference>
<evidence type="ECO:0000256" key="6">
    <source>
        <dbReference type="ARBA" id="ARBA00022827"/>
    </source>
</evidence>
<feature type="domain" description="Rieske" evidence="10">
    <location>
        <begin position="8"/>
        <end position="107"/>
    </location>
</feature>
<evidence type="ECO:0000256" key="2">
    <source>
        <dbReference type="ARBA" id="ARBA00006442"/>
    </source>
</evidence>
<dbReference type="Pfam" id="PF00355">
    <property type="entry name" value="Rieske"/>
    <property type="match status" value="1"/>
</dbReference>
<evidence type="ECO:0000256" key="8">
    <source>
        <dbReference type="ARBA" id="ARBA00023004"/>
    </source>
</evidence>
<dbReference type="GO" id="GO:0051537">
    <property type="term" value="F:2 iron, 2 sulfur cluster binding"/>
    <property type="evidence" value="ECO:0007669"/>
    <property type="project" value="UniProtKB-KW"/>
</dbReference>
<name>A0A225AS28_TALAT</name>
<evidence type="ECO:0000256" key="4">
    <source>
        <dbReference type="ARBA" id="ARBA00022714"/>
    </source>
</evidence>